<keyword evidence="2" id="KW-0238">DNA-binding</keyword>
<dbReference type="eggNOG" id="COG1414">
    <property type="taxonomic scope" value="Bacteria"/>
</dbReference>
<dbReference type="InterPro" id="IPR014757">
    <property type="entry name" value="Tscrpt_reg_IclR_C"/>
</dbReference>
<dbReference type="PROSITE" id="PS51078">
    <property type="entry name" value="ICLR_ED"/>
    <property type="match status" value="1"/>
</dbReference>
<sequence>MRLSIILWYGAVNMHLERLVAILEMIAVAGRPVSAAEMQKATGLPKPTCYRLFQTLQEHRLIDDHEGTSRFVIGERLIRIALLGKSDVDVRRASAPLLKSAAIEFRETVFLSRFRSGQVEIIHVEVPDDPTQAYIYPGLGARPMHACSCSKAIAAFAEPEFREAILSGALKQYTEQTKTSPETLRAEFSSIVERGFAECDQEIEVGVASVAAPITIGNIGATFSVGAVGPIRRFDTQYRAELGQGLKQLAERISGAIQLCSVADV</sequence>
<feature type="domain" description="HTH iclR-type" evidence="4">
    <location>
        <begin position="13"/>
        <end position="75"/>
    </location>
</feature>
<evidence type="ECO:0000313" key="7">
    <source>
        <dbReference type="Proteomes" id="UP000004291"/>
    </source>
</evidence>
<dbReference type="Proteomes" id="UP000004291">
    <property type="component" value="Chromosome"/>
</dbReference>
<evidence type="ECO:0000259" key="5">
    <source>
        <dbReference type="PROSITE" id="PS51078"/>
    </source>
</evidence>
<dbReference type="Gene3D" id="3.30.450.40">
    <property type="match status" value="1"/>
</dbReference>
<reference evidence="6 7" key="1">
    <citation type="submission" date="2007-10" db="EMBL/GenBank/DDBJ databases">
        <authorList>
            <person name="Wagner-Dobler I."/>
            <person name="Ferriera S."/>
            <person name="Johnson J."/>
            <person name="Kravitz S."/>
            <person name="Beeson K."/>
            <person name="Sutton G."/>
            <person name="Rogers Y.-H."/>
            <person name="Friedman R."/>
            <person name="Frazier M."/>
            <person name="Venter J.C."/>
        </authorList>
    </citation>
    <scope>NUCLEOTIDE SEQUENCE [LARGE SCALE GENOMIC DNA]</scope>
    <source>
        <strain evidence="6 7">DFL-43</strain>
    </source>
</reference>
<dbReference type="Pfam" id="PF09339">
    <property type="entry name" value="HTH_IclR"/>
    <property type="match status" value="1"/>
</dbReference>
<dbReference type="InterPro" id="IPR036390">
    <property type="entry name" value="WH_DNA-bd_sf"/>
</dbReference>
<dbReference type="AlphaFoldDB" id="A9DCP1"/>
<evidence type="ECO:0000256" key="1">
    <source>
        <dbReference type="ARBA" id="ARBA00023015"/>
    </source>
</evidence>
<dbReference type="GO" id="GO:0003677">
    <property type="term" value="F:DNA binding"/>
    <property type="evidence" value="ECO:0007669"/>
    <property type="project" value="UniProtKB-KW"/>
</dbReference>
<dbReference type="GO" id="GO:0045892">
    <property type="term" value="P:negative regulation of DNA-templated transcription"/>
    <property type="evidence" value="ECO:0007669"/>
    <property type="project" value="TreeGrafter"/>
</dbReference>
<keyword evidence="3" id="KW-0804">Transcription</keyword>
<protein>
    <submittedName>
        <fullName evidence="6">Transcriptional regulator</fullName>
    </submittedName>
</protein>
<keyword evidence="7" id="KW-1185">Reference proteome</keyword>
<evidence type="ECO:0000256" key="3">
    <source>
        <dbReference type="ARBA" id="ARBA00023163"/>
    </source>
</evidence>
<dbReference type="InterPro" id="IPR005471">
    <property type="entry name" value="Tscrpt_reg_IclR_N"/>
</dbReference>
<dbReference type="PANTHER" id="PTHR30136:SF24">
    <property type="entry name" value="HTH-TYPE TRANSCRIPTIONAL REPRESSOR ALLR"/>
    <property type="match status" value="1"/>
</dbReference>
<dbReference type="InterPro" id="IPR050707">
    <property type="entry name" value="HTH_MetabolicPath_Reg"/>
</dbReference>
<dbReference type="InterPro" id="IPR036388">
    <property type="entry name" value="WH-like_DNA-bd_sf"/>
</dbReference>
<comment type="caution">
    <text evidence="6">The sequence shown here is derived from an EMBL/GenBank/DDBJ whole genome shotgun (WGS) entry which is preliminary data.</text>
</comment>
<dbReference type="HOGENOM" id="CLU_062618_4_3_5"/>
<dbReference type="STRING" id="411684.HPDFL43_06837"/>
<feature type="domain" description="IclR-ED" evidence="5">
    <location>
        <begin position="76"/>
        <end position="259"/>
    </location>
</feature>
<dbReference type="EMBL" id="ABIA03000002">
    <property type="protein sequence ID" value="EDQ32176.2"/>
    <property type="molecule type" value="Genomic_DNA"/>
</dbReference>
<dbReference type="PANTHER" id="PTHR30136">
    <property type="entry name" value="HELIX-TURN-HELIX TRANSCRIPTIONAL REGULATOR, ICLR FAMILY"/>
    <property type="match status" value="1"/>
</dbReference>
<dbReference type="GO" id="GO:0003700">
    <property type="term" value="F:DNA-binding transcription factor activity"/>
    <property type="evidence" value="ECO:0007669"/>
    <property type="project" value="TreeGrafter"/>
</dbReference>
<keyword evidence="1" id="KW-0805">Transcription regulation</keyword>
<dbReference type="SUPFAM" id="SSF46785">
    <property type="entry name" value="Winged helix' DNA-binding domain"/>
    <property type="match status" value="1"/>
</dbReference>
<proteinExistence type="predicted"/>
<evidence type="ECO:0000256" key="2">
    <source>
        <dbReference type="ARBA" id="ARBA00023125"/>
    </source>
</evidence>
<dbReference type="Gene3D" id="1.10.10.10">
    <property type="entry name" value="Winged helix-like DNA-binding domain superfamily/Winged helix DNA-binding domain"/>
    <property type="match status" value="1"/>
</dbReference>
<dbReference type="SMART" id="SM00346">
    <property type="entry name" value="HTH_ICLR"/>
    <property type="match status" value="1"/>
</dbReference>
<dbReference type="RefSeq" id="WP_210165633.1">
    <property type="nucleotide sequence ID" value="NZ_CM002917.1"/>
</dbReference>
<dbReference type="Pfam" id="PF01614">
    <property type="entry name" value="IclR_C"/>
    <property type="match status" value="1"/>
</dbReference>
<dbReference type="InterPro" id="IPR029016">
    <property type="entry name" value="GAF-like_dom_sf"/>
</dbReference>
<gene>
    <name evidence="6" type="ORF">HPDFL43_06837</name>
</gene>
<evidence type="ECO:0000313" key="6">
    <source>
        <dbReference type="EMBL" id="EDQ32176.2"/>
    </source>
</evidence>
<dbReference type="SUPFAM" id="SSF55781">
    <property type="entry name" value="GAF domain-like"/>
    <property type="match status" value="1"/>
</dbReference>
<name>A9DCP1_HOEPD</name>
<reference evidence="6 7" key="2">
    <citation type="submission" date="2012-06" db="EMBL/GenBank/DDBJ databases">
        <authorList>
            <person name="Fiebig A."/>
        </authorList>
    </citation>
    <scope>NUCLEOTIDE SEQUENCE [LARGE SCALE GENOMIC DNA]</scope>
    <source>
        <strain evidence="6 7">DFL-43</strain>
    </source>
</reference>
<accession>A9DCP1</accession>
<organism evidence="6 7">
    <name type="scientific">Hoeflea phototrophica (strain DSM 17068 / NCIMB 14078 / DFL-43)</name>
    <dbReference type="NCBI Taxonomy" id="411684"/>
    <lineage>
        <taxon>Bacteria</taxon>
        <taxon>Pseudomonadati</taxon>
        <taxon>Pseudomonadota</taxon>
        <taxon>Alphaproteobacteria</taxon>
        <taxon>Hyphomicrobiales</taxon>
        <taxon>Rhizobiaceae</taxon>
        <taxon>Hoeflea</taxon>
    </lineage>
</organism>
<evidence type="ECO:0000259" key="4">
    <source>
        <dbReference type="PROSITE" id="PS51077"/>
    </source>
</evidence>
<dbReference type="PROSITE" id="PS51077">
    <property type="entry name" value="HTH_ICLR"/>
    <property type="match status" value="1"/>
</dbReference>